<organism evidence="1 2">
    <name type="scientific">Lasiodiplodia mahajangana</name>
    <dbReference type="NCBI Taxonomy" id="1108764"/>
    <lineage>
        <taxon>Eukaryota</taxon>
        <taxon>Fungi</taxon>
        <taxon>Dikarya</taxon>
        <taxon>Ascomycota</taxon>
        <taxon>Pezizomycotina</taxon>
        <taxon>Dothideomycetes</taxon>
        <taxon>Dothideomycetes incertae sedis</taxon>
        <taxon>Botryosphaeriales</taxon>
        <taxon>Botryosphaeriaceae</taxon>
        <taxon>Lasiodiplodia</taxon>
    </lineage>
</organism>
<evidence type="ECO:0000313" key="1">
    <source>
        <dbReference type="EMBL" id="KAJ8132620.1"/>
    </source>
</evidence>
<reference evidence="1" key="1">
    <citation type="submission" date="2022-12" db="EMBL/GenBank/DDBJ databases">
        <title>Genome Sequence of Lasiodiplodia mahajangana.</title>
        <authorList>
            <person name="Buettner E."/>
        </authorList>
    </citation>
    <scope>NUCLEOTIDE SEQUENCE</scope>
    <source>
        <strain evidence="1">VT137</strain>
    </source>
</reference>
<protein>
    <submittedName>
        <fullName evidence="1">Uncharacterized protein</fullName>
    </submittedName>
</protein>
<evidence type="ECO:0000313" key="2">
    <source>
        <dbReference type="Proteomes" id="UP001153332"/>
    </source>
</evidence>
<dbReference type="Proteomes" id="UP001153332">
    <property type="component" value="Unassembled WGS sequence"/>
</dbReference>
<sequence>MSVASIEMPSPISPHLDRVVDTPSTRFHLSAEKRHGNVSNRPFEGNLSQQPNSSLRRIEDDRASEPGPSIKPLALVPLPPKSIAERAKAGAVVLNRYRIEYKNDWDFPESILHSQAQIQKALEKGVPINLVIPAFPFKSSNRSKKVLGPLPDEAERLSLLHLNGLCLAIKDATGSDTFLTIVSDGITYNDILGVPDQEVWGYGRELRRMAEKNECHYIRFSRICDLVGAEHESGTLNEELYLQKVSKYRGLLEENTPEGFDVLDAISNDPDISRTYKGYKKFLMSERDNRTNRSRSQTERENGSIAKAMIVRGKAFAETLKLKYPDFVRLSIHPSNDTNKVSITMLPQDNEIVMTPWHGAVVRGADGSVSMSHAILVPAMTHDIIYADGRPSYFRERSDVFSWPSMEVTFEYLYPCGIMIKPANPSSTYPLSMVDMQKIRTLAMNCSPIVLRGFSNTKDRRTFIAKAYDLGPVLPWKSGVIQEVKDESNNDPESNSGRSLPE</sequence>
<dbReference type="EMBL" id="JAPUUL010000103">
    <property type="protein sequence ID" value="KAJ8132620.1"/>
    <property type="molecule type" value="Genomic_DNA"/>
</dbReference>
<keyword evidence="2" id="KW-1185">Reference proteome</keyword>
<proteinExistence type="predicted"/>
<comment type="caution">
    <text evidence="1">The sequence shown here is derived from an EMBL/GenBank/DDBJ whole genome shotgun (WGS) entry which is preliminary data.</text>
</comment>
<name>A0ACC2JYM1_9PEZI</name>
<accession>A0ACC2JYM1</accession>
<gene>
    <name evidence="1" type="ORF">O1611_g997</name>
</gene>